<accession>A0AAN7X4J1</accession>
<name>A0AAN7X4J1_ELEMC</name>
<evidence type="ECO:0000313" key="3">
    <source>
        <dbReference type="Proteomes" id="UP001346869"/>
    </source>
</evidence>
<sequence length="101" mass="11252">MNGTRCTLEVYNFLRERPVAGHLFVWVGRTKGRAPRTKRPSGRLQRAGTAAECVRAGAKLQRGGEVHRREPKRHTSIRDPLQGSIKSSLHGEATPSLLNVR</sequence>
<dbReference type="AlphaFoldDB" id="A0AAN7X4J1"/>
<proteinExistence type="predicted"/>
<keyword evidence="3" id="KW-1185">Reference proteome</keyword>
<comment type="caution">
    <text evidence="2">The sequence shown here is derived from an EMBL/GenBank/DDBJ whole genome shotgun (WGS) entry which is preliminary data.</text>
</comment>
<protein>
    <submittedName>
        <fullName evidence="2">Uncharacterized protein</fullName>
    </submittedName>
</protein>
<dbReference type="Proteomes" id="UP001346869">
    <property type="component" value="Unassembled WGS sequence"/>
</dbReference>
<dbReference type="EMBL" id="JAUZQC010000019">
    <property type="protein sequence ID" value="KAK5854175.1"/>
    <property type="molecule type" value="Genomic_DNA"/>
</dbReference>
<organism evidence="2 3">
    <name type="scientific">Eleginops maclovinus</name>
    <name type="common">Patagonian blennie</name>
    <name type="synonym">Eleginus maclovinus</name>
    <dbReference type="NCBI Taxonomy" id="56733"/>
    <lineage>
        <taxon>Eukaryota</taxon>
        <taxon>Metazoa</taxon>
        <taxon>Chordata</taxon>
        <taxon>Craniata</taxon>
        <taxon>Vertebrata</taxon>
        <taxon>Euteleostomi</taxon>
        <taxon>Actinopterygii</taxon>
        <taxon>Neopterygii</taxon>
        <taxon>Teleostei</taxon>
        <taxon>Neoteleostei</taxon>
        <taxon>Acanthomorphata</taxon>
        <taxon>Eupercaria</taxon>
        <taxon>Perciformes</taxon>
        <taxon>Notothenioidei</taxon>
        <taxon>Eleginopidae</taxon>
        <taxon>Eleginops</taxon>
    </lineage>
</organism>
<evidence type="ECO:0000313" key="2">
    <source>
        <dbReference type="EMBL" id="KAK5854175.1"/>
    </source>
</evidence>
<reference evidence="2 3" key="2">
    <citation type="journal article" date="2023" name="Mol. Biol. Evol.">
        <title>Genomics of Secondarily Temperate Adaptation in the Only Non-Antarctic Icefish.</title>
        <authorList>
            <person name="Rivera-Colon A.G."/>
            <person name="Rayamajhi N."/>
            <person name="Minhas B.F."/>
            <person name="Madrigal G."/>
            <person name="Bilyk K.T."/>
            <person name="Yoon V."/>
            <person name="Hune M."/>
            <person name="Gregory S."/>
            <person name="Cheng C.H.C."/>
            <person name="Catchen J.M."/>
        </authorList>
    </citation>
    <scope>NUCLEOTIDE SEQUENCE [LARGE SCALE GENOMIC DNA]</scope>
    <source>
        <strain evidence="2">JMC-PN-2008</strain>
    </source>
</reference>
<gene>
    <name evidence="2" type="ORF">PBY51_015267</name>
</gene>
<reference evidence="2 3" key="1">
    <citation type="journal article" date="2023" name="Genes (Basel)">
        <title>Chromosome-Level Genome Assembly and Circadian Gene Repertoire of the Patagonia Blennie Eleginops maclovinus-The Closest Ancestral Proxy of Antarctic Cryonotothenioids.</title>
        <authorList>
            <person name="Cheng C.C."/>
            <person name="Rivera-Colon A.G."/>
            <person name="Minhas B.F."/>
            <person name="Wilson L."/>
            <person name="Rayamajhi N."/>
            <person name="Vargas-Chacoff L."/>
            <person name="Catchen J.M."/>
        </authorList>
    </citation>
    <scope>NUCLEOTIDE SEQUENCE [LARGE SCALE GENOMIC DNA]</scope>
    <source>
        <strain evidence="2">JMC-PN-2008</strain>
    </source>
</reference>
<feature type="region of interest" description="Disordered" evidence="1">
    <location>
        <begin position="60"/>
        <end position="101"/>
    </location>
</feature>
<evidence type="ECO:0000256" key="1">
    <source>
        <dbReference type="SAM" id="MobiDB-lite"/>
    </source>
</evidence>